<keyword evidence="5" id="KW-1185">Reference proteome</keyword>
<accession>A0ABD3H8N8</accession>
<evidence type="ECO:0000313" key="5">
    <source>
        <dbReference type="Proteomes" id="UP001633002"/>
    </source>
</evidence>
<dbReference type="EMBL" id="JBJQOH010000005">
    <property type="protein sequence ID" value="KAL3686499.1"/>
    <property type="molecule type" value="Genomic_DNA"/>
</dbReference>
<evidence type="ECO:0000259" key="3">
    <source>
        <dbReference type="Pfam" id="PF13966"/>
    </source>
</evidence>
<protein>
    <recommendedName>
        <fullName evidence="6">Reverse transcriptase domain-containing protein</fullName>
    </recommendedName>
</protein>
<feature type="domain" description="Reverse transcriptase" evidence="2">
    <location>
        <begin position="243"/>
        <end position="354"/>
    </location>
</feature>
<name>A0ABD3H8N8_9MARC</name>
<dbReference type="InterPro" id="IPR026960">
    <property type="entry name" value="RVT-Znf"/>
</dbReference>
<dbReference type="Pfam" id="PF13966">
    <property type="entry name" value="zf-RVT"/>
    <property type="match status" value="1"/>
</dbReference>
<feature type="domain" description="Reverse transcriptase zinc-binding" evidence="3">
    <location>
        <begin position="648"/>
        <end position="721"/>
    </location>
</feature>
<dbReference type="Pfam" id="PF00078">
    <property type="entry name" value="RVT_1"/>
    <property type="match status" value="1"/>
</dbReference>
<proteinExistence type="predicted"/>
<feature type="compositionally biased region" description="Polar residues" evidence="1">
    <location>
        <begin position="1"/>
        <end position="28"/>
    </location>
</feature>
<dbReference type="AlphaFoldDB" id="A0ABD3H8N8"/>
<evidence type="ECO:0008006" key="6">
    <source>
        <dbReference type="Google" id="ProtNLM"/>
    </source>
</evidence>
<dbReference type="InterPro" id="IPR000477">
    <property type="entry name" value="RT_dom"/>
</dbReference>
<dbReference type="Proteomes" id="UP001633002">
    <property type="component" value="Unassembled WGS sequence"/>
</dbReference>
<evidence type="ECO:0000259" key="2">
    <source>
        <dbReference type="Pfam" id="PF00078"/>
    </source>
</evidence>
<evidence type="ECO:0000313" key="4">
    <source>
        <dbReference type="EMBL" id="KAL3686499.1"/>
    </source>
</evidence>
<evidence type="ECO:0000256" key="1">
    <source>
        <dbReference type="SAM" id="MobiDB-lite"/>
    </source>
</evidence>
<feature type="region of interest" description="Disordered" evidence="1">
    <location>
        <begin position="1"/>
        <end position="44"/>
    </location>
</feature>
<organism evidence="4 5">
    <name type="scientific">Riccia sorocarpa</name>
    <dbReference type="NCBI Taxonomy" id="122646"/>
    <lineage>
        <taxon>Eukaryota</taxon>
        <taxon>Viridiplantae</taxon>
        <taxon>Streptophyta</taxon>
        <taxon>Embryophyta</taxon>
        <taxon>Marchantiophyta</taxon>
        <taxon>Marchantiopsida</taxon>
        <taxon>Marchantiidae</taxon>
        <taxon>Marchantiales</taxon>
        <taxon>Ricciaceae</taxon>
        <taxon>Riccia</taxon>
    </lineage>
</organism>
<sequence>MLGPSRTSRLTSQETESIVSRNTNSQAAEGQEDSEGVNTENSEQVDGLSDLHLAEDLTRLGGQDYLLVVWENEKAKWLQHHLDRKWEEDGERSTKLFFNAIKTRKQQTTVHALKDDEGNLHTDGQKIQELALQYFANILQDPGPELQQLEATTDTLAAIQAQVSPAERTRLQQAFTSEELVTAAKLLGKNKCPGPDGMPVEFFIVMWDTVSPLLMEATAEGLMQGRLLPFFNRGMITLLQKDGDSTLLTNKRPITLLNAVYKVWAKALQLRLSPVLQRLVTWEQNAFLPGRNLHSTVFLCNEAVHEAKALQQDAVLLKIDFKKAFDTLRWQFIYDVMEKMQFGQAQSQAFVAKTVRWAYTPGQHPLKDWIRSKFQEIAELRWNSSHFTWVTSPSRGAFPPLSPLMLRVCKAWQTTAKLLAPLRNLPLLPWKKISLWGPKTPGIRGLTRSASKGQNARLKDARVGEIGDITDSGTIFRPIEDAVSGVPSPSNATRRAYDRLLSSTPRHTAGYRSHSLYATPHAANPTICIRLADEAPLDDTILNSTHARLAFQISEGTLLPSNLRDIPTETNWVRVPIATVWRPQGKQPARHVLSWEDSNSLIAALQWRDQSGFLAAPNANIRRIATTDTSTILDRIRKWVRSHHIDPTNVNRWLKLWKKKRPIKFSILQWNIFFRSIPTNTWRHPQLSRDQQETWCVCCDTRSAEDIQHLLWMCPIAAQIWEWAIDVTNIAFPETRRWTPRSTHTILGEDLPQHCKGAAYWWENWRLIILWSIWSQRNDMIFRNSRANLGKVKASAWNKLLVQTRKDWALHCKDTANIELTLLRRIDLDRRMTRRLAIQTLRLKITGHNLLGSWRPP</sequence>
<reference evidence="4 5" key="1">
    <citation type="submission" date="2024-09" db="EMBL/GenBank/DDBJ databases">
        <title>Chromosome-scale assembly of Riccia sorocarpa.</title>
        <authorList>
            <person name="Paukszto L."/>
        </authorList>
    </citation>
    <scope>NUCLEOTIDE SEQUENCE [LARGE SCALE GENOMIC DNA]</scope>
    <source>
        <strain evidence="4">LP-2024</strain>
        <tissue evidence="4">Aerial parts of the thallus</tissue>
    </source>
</reference>
<comment type="caution">
    <text evidence="4">The sequence shown here is derived from an EMBL/GenBank/DDBJ whole genome shotgun (WGS) entry which is preliminary data.</text>
</comment>
<dbReference type="PANTHER" id="PTHR31635:SF196">
    <property type="entry name" value="REVERSE TRANSCRIPTASE DOMAIN-CONTAINING PROTEIN-RELATED"/>
    <property type="match status" value="1"/>
</dbReference>
<dbReference type="PANTHER" id="PTHR31635">
    <property type="entry name" value="REVERSE TRANSCRIPTASE DOMAIN-CONTAINING PROTEIN-RELATED"/>
    <property type="match status" value="1"/>
</dbReference>
<gene>
    <name evidence="4" type="ORF">R1sor_009073</name>
</gene>